<comment type="caution">
    <text evidence="3">The sequence shown here is derived from an EMBL/GenBank/DDBJ whole genome shotgun (WGS) entry which is preliminary data.</text>
</comment>
<evidence type="ECO:0000256" key="1">
    <source>
        <dbReference type="SAM" id="Phobius"/>
    </source>
</evidence>
<feature type="signal peptide" evidence="2">
    <location>
        <begin position="1"/>
        <end position="22"/>
    </location>
</feature>
<organism evidence="3 4">
    <name type="scientific">Pyxidicoccus fallax</name>
    <dbReference type="NCBI Taxonomy" id="394095"/>
    <lineage>
        <taxon>Bacteria</taxon>
        <taxon>Pseudomonadati</taxon>
        <taxon>Myxococcota</taxon>
        <taxon>Myxococcia</taxon>
        <taxon>Myxococcales</taxon>
        <taxon>Cystobacterineae</taxon>
        <taxon>Myxococcaceae</taxon>
        <taxon>Pyxidicoccus</taxon>
    </lineage>
</organism>
<feature type="transmembrane region" description="Helical" evidence="1">
    <location>
        <begin position="159"/>
        <end position="177"/>
    </location>
</feature>
<gene>
    <name evidence="3" type="ORF">HG543_17540</name>
</gene>
<dbReference type="AlphaFoldDB" id="A0A848LHX5"/>
<keyword evidence="1" id="KW-0812">Transmembrane</keyword>
<name>A0A848LHX5_9BACT</name>
<sequence>MRRGGWMLAGLLCLSLPGAALAHEGEAHGEAPKVATPGEEQHVLAATGDVFEVVLKHPEHAEGPKTPVRLLVADTETNAPVSGAQVELTLTGATVQALVPKMESPGIYVAEAELAPEAEFAAVATVTRGNAVDVLALGTVHVEEEHDDHDEAHRGASTGWAVAGGVALMVAAGAWWMSRRKRGLL</sequence>
<evidence type="ECO:0000313" key="4">
    <source>
        <dbReference type="Proteomes" id="UP000518300"/>
    </source>
</evidence>
<dbReference type="Proteomes" id="UP000518300">
    <property type="component" value="Unassembled WGS sequence"/>
</dbReference>
<keyword evidence="1" id="KW-0472">Membrane</keyword>
<keyword evidence="2" id="KW-0732">Signal</keyword>
<accession>A0A848LHX5</accession>
<feature type="chain" id="PRO_5032542193" description="YtkA-like domain-containing protein" evidence="2">
    <location>
        <begin position="23"/>
        <end position="185"/>
    </location>
</feature>
<reference evidence="3 4" key="1">
    <citation type="submission" date="2020-04" db="EMBL/GenBank/DDBJ databases">
        <title>Draft genome of Pyxidicoccus fallax type strain.</title>
        <authorList>
            <person name="Whitworth D.E."/>
        </authorList>
    </citation>
    <scope>NUCLEOTIDE SEQUENCE [LARGE SCALE GENOMIC DNA]</scope>
    <source>
        <strain evidence="3 4">DSM 14698</strain>
    </source>
</reference>
<evidence type="ECO:0000256" key="2">
    <source>
        <dbReference type="SAM" id="SignalP"/>
    </source>
</evidence>
<evidence type="ECO:0000313" key="3">
    <source>
        <dbReference type="EMBL" id="NMO16648.1"/>
    </source>
</evidence>
<dbReference type="EMBL" id="JABBJJ010000074">
    <property type="protein sequence ID" value="NMO16648.1"/>
    <property type="molecule type" value="Genomic_DNA"/>
</dbReference>
<keyword evidence="1" id="KW-1133">Transmembrane helix</keyword>
<protein>
    <recommendedName>
        <fullName evidence="5">YtkA-like domain-containing protein</fullName>
    </recommendedName>
</protein>
<evidence type="ECO:0008006" key="5">
    <source>
        <dbReference type="Google" id="ProtNLM"/>
    </source>
</evidence>
<dbReference type="RefSeq" id="WP_169345937.1">
    <property type="nucleotide sequence ID" value="NZ_JABBJJ010000074.1"/>
</dbReference>
<proteinExistence type="predicted"/>
<keyword evidence="4" id="KW-1185">Reference proteome</keyword>